<dbReference type="EMBL" id="JBANAX010000526">
    <property type="protein sequence ID" value="KAL1204895.1"/>
    <property type="molecule type" value="Genomic_DNA"/>
</dbReference>
<dbReference type="Proteomes" id="UP001558713">
    <property type="component" value="Unassembled WGS sequence"/>
</dbReference>
<protein>
    <recommendedName>
        <fullName evidence="2">RING-type E3 ubiquitin transferase</fullName>
        <ecNumber evidence="2">2.3.2.27</ecNumber>
    </recommendedName>
</protein>
<dbReference type="AlphaFoldDB" id="A0ABD1AYT9"/>
<dbReference type="GO" id="GO:0061630">
    <property type="term" value="F:ubiquitin protein ligase activity"/>
    <property type="evidence" value="ECO:0007669"/>
    <property type="project" value="UniProtKB-EC"/>
</dbReference>
<evidence type="ECO:0000256" key="2">
    <source>
        <dbReference type="ARBA" id="ARBA00012483"/>
    </source>
</evidence>
<evidence type="ECO:0000256" key="9">
    <source>
        <dbReference type="SAM" id="MobiDB-lite"/>
    </source>
</evidence>
<keyword evidence="3" id="KW-0808">Transferase</keyword>
<dbReference type="Gene3D" id="3.30.40.10">
    <property type="entry name" value="Zinc/RING finger domain, C3HC4 (zinc finger)"/>
    <property type="match status" value="1"/>
</dbReference>
<evidence type="ECO:0000256" key="7">
    <source>
        <dbReference type="ARBA" id="ARBA00022833"/>
    </source>
</evidence>
<feature type="region of interest" description="Disordered" evidence="9">
    <location>
        <begin position="207"/>
        <end position="245"/>
    </location>
</feature>
<dbReference type="Pfam" id="PF14369">
    <property type="entry name" value="Zn_ribbon_19"/>
    <property type="match status" value="1"/>
</dbReference>
<name>A0ABD1AYT9_CARAN</name>
<dbReference type="FunFam" id="3.30.40.10:FF:000022">
    <property type="entry name" value="E3 ubiquitin-protein ligase RING1-like"/>
    <property type="match status" value="1"/>
</dbReference>
<dbReference type="SUPFAM" id="SSF57850">
    <property type="entry name" value="RING/U-box"/>
    <property type="match status" value="1"/>
</dbReference>
<sequence length="245" mass="27201">MEDAAETMYWCHMCSRLVIPVIEDEIFKCNFCQSGFVEEIADTQAADSDDQNNDGEIDINGQLEEIRRILSRHSAEIVNLAEGIRARLLIESETNENNIDTASVPPVSLGDYFIGPGYEMLLQRLAETDLNNKYGTPPATKEAVEALATVKIDERLLQCTVCIDDFEIGMEAKEMPCEHKFHSDCLLPWLELHSSCPVCRFLLSTADDDDDEPKTNDDNNGGFSIASMERNGSSPQPSSNSSLAN</sequence>
<feature type="compositionally biased region" description="Low complexity" evidence="9">
    <location>
        <begin position="233"/>
        <end position="245"/>
    </location>
</feature>
<evidence type="ECO:0000313" key="11">
    <source>
        <dbReference type="EMBL" id="KAL1204895.1"/>
    </source>
</evidence>
<evidence type="ECO:0000256" key="1">
    <source>
        <dbReference type="ARBA" id="ARBA00000900"/>
    </source>
</evidence>
<proteinExistence type="predicted"/>
<accession>A0ABD1AYT9</accession>
<dbReference type="InterPro" id="IPR001841">
    <property type="entry name" value="Znf_RING"/>
</dbReference>
<feature type="domain" description="RING-type" evidence="10">
    <location>
        <begin position="159"/>
        <end position="200"/>
    </location>
</feature>
<dbReference type="Pfam" id="PF13639">
    <property type="entry name" value="zf-RING_2"/>
    <property type="match status" value="1"/>
</dbReference>
<keyword evidence="7" id="KW-0862">Zinc</keyword>
<dbReference type="PANTHER" id="PTHR15710:SF168">
    <property type="entry name" value="RING-TYPE E3 UBIQUITIN TRANSFERASE"/>
    <property type="match status" value="1"/>
</dbReference>
<keyword evidence="5 8" id="KW-0863">Zinc-finger</keyword>
<keyword evidence="6" id="KW-0833">Ubl conjugation pathway</keyword>
<comment type="caution">
    <text evidence="11">The sequence shown here is derived from an EMBL/GenBank/DDBJ whole genome shotgun (WGS) entry which is preliminary data.</text>
</comment>
<dbReference type="InterPro" id="IPR039525">
    <property type="entry name" value="RNF126-like_zinc-ribbon"/>
</dbReference>
<dbReference type="PROSITE" id="PS50089">
    <property type="entry name" value="ZF_RING_2"/>
    <property type="match status" value="1"/>
</dbReference>
<evidence type="ECO:0000256" key="8">
    <source>
        <dbReference type="PROSITE-ProRule" id="PRU00175"/>
    </source>
</evidence>
<dbReference type="SMART" id="SM00184">
    <property type="entry name" value="RING"/>
    <property type="match status" value="1"/>
</dbReference>
<dbReference type="GO" id="GO:0008270">
    <property type="term" value="F:zinc ion binding"/>
    <property type="evidence" value="ECO:0007669"/>
    <property type="project" value="UniProtKB-KW"/>
</dbReference>
<comment type="catalytic activity">
    <reaction evidence="1">
        <text>S-ubiquitinyl-[E2 ubiquitin-conjugating enzyme]-L-cysteine + [acceptor protein]-L-lysine = [E2 ubiquitin-conjugating enzyme]-L-cysteine + N(6)-ubiquitinyl-[acceptor protein]-L-lysine.</text>
        <dbReference type="EC" id="2.3.2.27"/>
    </reaction>
</comment>
<evidence type="ECO:0000256" key="5">
    <source>
        <dbReference type="ARBA" id="ARBA00022771"/>
    </source>
</evidence>
<evidence type="ECO:0000256" key="3">
    <source>
        <dbReference type="ARBA" id="ARBA00022679"/>
    </source>
</evidence>
<dbReference type="InterPro" id="IPR013083">
    <property type="entry name" value="Znf_RING/FYVE/PHD"/>
</dbReference>
<dbReference type="PANTHER" id="PTHR15710">
    <property type="entry name" value="E3 UBIQUITIN-PROTEIN LIGASE PRAJA"/>
    <property type="match status" value="1"/>
</dbReference>
<keyword evidence="4" id="KW-0479">Metal-binding</keyword>
<evidence type="ECO:0000313" key="12">
    <source>
        <dbReference type="Proteomes" id="UP001558713"/>
    </source>
</evidence>
<evidence type="ECO:0000256" key="4">
    <source>
        <dbReference type="ARBA" id="ARBA00022723"/>
    </source>
</evidence>
<reference evidence="11 12" key="1">
    <citation type="submission" date="2024-04" db="EMBL/GenBank/DDBJ databases">
        <title>Genome assembly C_amara_ONT_v2.</title>
        <authorList>
            <person name="Yant L."/>
            <person name="Moore C."/>
            <person name="Slenker M."/>
        </authorList>
    </citation>
    <scope>NUCLEOTIDE SEQUENCE [LARGE SCALE GENOMIC DNA]</scope>
    <source>
        <tissue evidence="11">Leaf</tissue>
    </source>
</reference>
<evidence type="ECO:0000259" key="10">
    <source>
        <dbReference type="PROSITE" id="PS50089"/>
    </source>
</evidence>
<evidence type="ECO:0000256" key="6">
    <source>
        <dbReference type="ARBA" id="ARBA00022786"/>
    </source>
</evidence>
<organism evidence="11 12">
    <name type="scientific">Cardamine amara subsp. amara</name>
    <dbReference type="NCBI Taxonomy" id="228776"/>
    <lineage>
        <taxon>Eukaryota</taxon>
        <taxon>Viridiplantae</taxon>
        <taxon>Streptophyta</taxon>
        <taxon>Embryophyta</taxon>
        <taxon>Tracheophyta</taxon>
        <taxon>Spermatophyta</taxon>
        <taxon>Magnoliopsida</taxon>
        <taxon>eudicotyledons</taxon>
        <taxon>Gunneridae</taxon>
        <taxon>Pentapetalae</taxon>
        <taxon>rosids</taxon>
        <taxon>malvids</taxon>
        <taxon>Brassicales</taxon>
        <taxon>Brassicaceae</taxon>
        <taxon>Cardamineae</taxon>
        <taxon>Cardamine</taxon>
    </lineage>
</organism>
<gene>
    <name evidence="11" type="ORF">V5N11_017493</name>
</gene>
<dbReference type="EC" id="2.3.2.27" evidence="2"/>
<keyword evidence="12" id="KW-1185">Reference proteome</keyword>